<evidence type="ECO:0000256" key="3">
    <source>
        <dbReference type="SAM" id="MobiDB-lite"/>
    </source>
</evidence>
<dbReference type="PANTHER" id="PTHR47976:SF30">
    <property type="entry name" value="RECEPTOR-LIKE SERINE_THREONINE-PROTEIN KINASE"/>
    <property type="match status" value="1"/>
</dbReference>
<keyword evidence="1" id="KW-0732">Signal</keyword>
<protein>
    <recommendedName>
        <fullName evidence="4">Bulb-type lectin domain-containing protein</fullName>
    </recommendedName>
</protein>
<dbReference type="InterPro" id="IPR051343">
    <property type="entry name" value="G-type_lectin_kinases/EP1-like"/>
</dbReference>
<reference evidence="6" key="1">
    <citation type="journal article" date="2020" name="Nat. Commun.">
        <title>Genome assembly of wild tea tree DASZ reveals pedigree and selection history of tea varieties.</title>
        <authorList>
            <person name="Zhang W."/>
            <person name="Zhang Y."/>
            <person name="Qiu H."/>
            <person name="Guo Y."/>
            <person name="Wan H."/>
            <person name="Zhang X."/>
            <person name="Scossa F."/>
            <person name="Alseekh S."/>
            <person name="Zhang Q."/>
            <person name="Wang P."/>
            <person name="Xu L."/>
            <person name="Schmidt M.H."/>
            <person name="Jia X."/>
            <person name="Li D."/>
            <person name="Zhu A."/>
            <person name="Guo F."/>
            <person name="Chen W."/>
            <person name="Ni D."/>
            <person name="Usadel B."/>
            <person name="Fernie A.R."/>
            <person name="Wen W."/>
        </authorList>
    </citation>
    <scope>NUCLEOTIDE SEQUENCE [LARGE SCALE GENOMIC DNA]</scope>
    <source>
        <strain evidence="6">cv. G240</strain>
    </source>
</reference>
<accession>A0A7J7G8J2</accession>
<dbReference type="Gene3D" id="2.90.10.30">
    <property type="match status" value="1"/>
</dbReference>
<organism evidence="5 6">
    <name type="scientific">Camellia sinensis</name>
    <name type="common">Tea plant</name>
    <name type="synonym">Thea sinensis</name>
    <dbReference type="NCBI Taxonomy" id="4442"/>
    <lineage>
        <taxon>Eukaryota</taxon>
        <taxon>Viridiplantae</taxon>
        <taxon>Streptophyta</taxon>
        <taxon>Embryophyta</taxon>
        <taxon>Tracheophyta</taxon>
        <taxon>Spermatophyta</taxon>
        <taxon>Magnoliopsida</taxon>
        <taxon>eudicotyledons</taxon>
        <taxon>Gunneridae</taxon>
        <taxon>Pentapetalae</taxon>
        <taxon>asterids</taxon>
        <taxon>Ericales</taxon>
        <taxon>Theaceae</taxon>
        <taxon>Camellia</taxon>
    </lineage>
</organism>
<evidence type="ECO:0000313" key="5">
    <source>
        <dbReference type="EMBL" id="KAF5935664.1"/>
    </source>
</evidence>
<keyword evidence="2" id="KW-0325">Glycoprotein</keyword>
<dbReference type="PANTHER" id="PTHR47976">
    <property type="entry name" value="G-TYPE LECTIN S-RECEPTOR-LIKE SERINE/THREONINE-PROTEIN KINASE SD2-5"/>
    <property type="match status" value="1"/>
</dbReference>
<dbReference type="EMBL" id="JACBKZ010000013">
    <property type="protein sequence ID" value="KAF5935664.1"/>
    <property type="molecule type" value="Genomic_DNA"/>
</dbReference>
<feature type="region of interest" description="Disordered" evidence="3">
    <location>
        <begin position="171"/>
        <end position="197"/>
    </location>
</feature>
<dbReference type="CDD" id="cd00028">
    <property type="entry name" value="B_lectin"/>
    <property type="match status" value="1"/>
</dbReference>
<proteinExistence type="predicted"/>
<feature type="compositionally biased region" description="Low complexity" evidence="3">
    <location>
        <begin position="184"/>
        <end position="195"/>
    </location>
</feature>
<dbReference type="InterPro" id="IPR036426">
    <property type="entry name" value="Bulb-type_lectin_dom_sf"/>
</dbReference>
<evidence type="ECO:0000259" key="4">
    <source>
        <dbReference type="PROSITE" id="PS50927"/>
    </source>
</evidence>
<dbReference type="Pfam" id="PF01453">
    <property type="entry name" value="B_lectin"/>
    <property type="match status" value="1"/>
</dbReference>
<comment type="caution">
    <text evidence="5">The sequence shown here is derived from an EMBL/GenBank/DDBJ whole genome shotgun (WGS) entry which is preliminary data.</text>
</comment>
<dbReference type="FunFam" id="2.90.10.30:FF:000003">
    <property type="entry name" value="Os04g0303100 protein"/>
    <property type="match status" value="1"/>
</dbReference>
<sequence>MALSNKDLESFGQRHIEGMEDPLTSGCATFSSSIGIVSRISLQRLIIFCKDPLSDGILDLNPHSMKVWKGNLDSCLRRRIRHHQSCLDSRTWLRLGKKLAQSSKRLKLHSGKLWEGCQPTLGYGDHLPTTLCGGDPKGWSACQKICSADHFLPLDSGFSVTKARERHSKLAQLESTHTDKTEGGRSTSSGGRLTTCPGRPTSFNLTPVLQGSSNGSYLICGFYCPTQQTQACLFGVVLFSTIDYLIALELVWSANQDRPVQIDTTLQLTGDGDLILHDADGTFVWSTNTSGKSVFSMNLTELGNLVLFDQNNATVWQSFDHPTDSLLVGQTLFRGQKLTFGKSASNLTPGLFSFKVQDYYKMVVAYVESNPPLPYFKSYVGVKYVKFKKESFLGHKIPVASSSSPHHQFIRLDLDGHLKAYEWDGWNWNWNVTTDLMTSDIGECGYPMVCGNYDICSSNGQCSCLEEAIYNSTFWQINSRQPSLGCSLVTPISCDHSKYHTLLELKNTKKLALEDCKTSCLKNFSCKVAFFAYTLGYDSKQGCLLLSEVFSLLSNEGTTDETVVLFLKVQKSPTAQNLIPSAINSPQKKSGNKSLRILMSSLLIKYQGCLPYFLMKN</sequence>
<evidence type="ECO:0000256" key="1">
    <source>
        <dbReference type="ARBA" id="ARBA00022729"/>
    </source>
</evidence>
<gene>
    <name evidence="5" type="ORF">HYC85_026793</name>
</gene>
<reference evidence="5 6" key="2">
    <citation type="submission" date="2020-07" db="EMBL/GenBank/DDBJ databases">
        <title>Genome assembly of wild tea tree DASZ reveals pedigree and selection history of tea varieties.</title>
        <authorList>
            <person name="Zhang W."/>
        </authorList>
    </citation>
    <scope>NUCLEOTIDE SEQUENCE [LARGE SCALE GENOMIC DNA]</scope>
    <source>
        <strain evidence="6">cv. G240</strain>
        <tissue evidence="5">Leaf</tissue>
    </source>
</reference>
<dbReference type="Proteomes" id="UP000593564">
    <property type="component" value="Unassembled WGS sequence"/>
</dbReference>
<name>A0A7J7G8J2_CAMSI</name>
<dbReference type="SMART" id="SM00108">
    <property type="entry name" value="B_lectin"/>
    <property type="match status" value="1"/>
</dbReference>
<feature type="domain" description="Bulb-type lectin" evidence="4">
    <location>
        <begin position="178"/>
        <end position="320"/>
    </location>
</feature>
<dbReference type="InterPro" id="IPR001480">
    <property type="entry name" value="Bulb-type_lectin_dom"/>
</dbReference>
<dbReference type="SUPFAM" id="SSF51110">
    <property type="entry name" value="alpha-D-mannose-specific plant lectins"/>
    <property type="match status" value="1"/>
</dbReference>
<dbReference type="PROSITE" id="PS50927">
    <property type="entry name" value="BULB_LECTIN"/>
    <property type="match status" value="1"/>
</dbReference>
<evidence type="ECO:0000313" key="6">
    <source>
        <dbReference type="Proteomes" id="UP000593564"/>
    </source>
</evidence>
<evidence type="ECO:0000256" key="2">
    <source>
        <dbReference type="ARBA" id="ARBA00023180"/>
    </source>
</evidence>
<keyword evidence="6" id="KW-1185">Reference proteome</keyword>
<dbReference type="AlphaFoldDB" id="A0A7J7G8J2"/>